<dbReference type="PRINTS" id="PR01713">
    <property type="entry name" value="NUCEPIMERASE"/>
</dbReference>
<protein>
    <submittedName>
        <fullName evidence="3">Protein CapI</fullName>
        <ecNumber evidence="3">4.-.-.-</ecNumber>
    </submittedName>
    <submittedName>
        <fullName evidence="4">UDP-glucuronate 4-epimerase</fullName>
    </submittedName>
</protein>
<dbReference type="OrthoDB" id="9803010at2"/>
<dbReference type="SUPFAM" id="SSF51735">
    <property type="entry name" value="NAD(P)-binding Rossmann-fold domains"/>
    <property type="match status" value="1"/>
</dbReference>
<dbReference type="Proteomes" id="UP000032414">
    <property type="component" value="Chromosome I"/>
</dbReference>
<dbReference type="Proteomes" id="UP000182998">
    <property type="component" value="Unassembled WGS sequence"/>
</dbReference>
<dbReference type="STRING" id="451.B6N58_09180"/>
<reference evidence="5" key="1">
    <citation type="submission" date="2014-09" db="EMBL/GenBank/DDBJ databases">
        <authorList>
            <person name="Gomez-Valero L."/>
        </authorList>
    </citation>
    <scope>NUCLEOTIDE SEQUENCE [LARGE SCALE GENOMIC DNA]</scope>
    <source>
        <strain evidence="5">ATCC33218</strain>
    </source>
</reference>
<keyword evidence="3" id="KW-0456">Lyase</keyword>
<keyword evidence="6" id="KW-1185">Reference proteome</keyword>
<dbReference type="Gene3D" id="3.40.50.720">
    <property type="entry name" value="NAD(P)-binding Rossmann-like Domain"/>
    <property type="match status" value="1"/>
</dbReference>
<dbReference type="EMBL" id="LN614830">
    <property type="protein sequence ID" value="CEG60579.1"/>
    <property type="molecule type" value="Genomic_DNA"/>
</dbReference>
<dbReference type="HOGENOM" id="CLU_007383_1_7_6"/>
<organism evidence="3 5">
    <name type="scientific">Legionella micdadei</name>
    <name type="common">Tatlockia micdadei</name>
    <dbReference type="NCBI Taxonomy" id="451"/>
    <lineage>
        <taxon>Bacteria</taxon>
        <taxon>Pseudomonadati</taxon>
        <taxon>Pseudomonadota</taxon>
        <taxon>Gammaproteobacteria</taxon>
        <taxon>Legionellales</taxon>
        <taxon>Legionellaceae</taxon>
        <taxon>Legionella</taxon>
    </lineage>
</organism>
<feature type="domain" description="NAD-dependent epimerase/dehydratase" evidence="2">
    <location>
        <begin position="4"/>
        <end position="239"/>
    </location>
</feature>
<evidence type="ECO:0000313" key="4">
    <source>
        <dbReference type="EMBL" id="SCX82220.1"/>
    </source>
</evidence>
<dbReference type="Pfam" id="PF01370">
    <property type="entry name" value="Epimerase"/>
    <property type="match status" value="1"/>
</dbReference>
<reference evidence="3" key="2">
    <citation type="submission" date="2014-09" db="EMBL/GenBank/DDBJ databases">
        <authorList>
            <person name="GOMEZ-VALERO Laura"/>
        </authorList>
    </citation>
    <scope>NUCLEOTIDE SEQUENCE</scope>
    <source>
        <strain evidence="3">ATCC33218</strain>
    </source>
</reference>
<dbReference type="InterPro" id="IPR036291">
    <property type="entry name" value="NAD(P)-bd_dom_sf"/>
</dbReference>
<dbReference type="CDD" id="cd05253">
    <property type="entry name" value="UDP_GE_SDE_e"/>
    <property type="match status" value="1"/>
</dbReference>
<evidence type="ECO:0000256" key="1">
    <source>
        <dbReference type="ARBA" id="ARBA00023027"/>
    </source>
</evidence>
<evidence type="ECO:0000313" key="5">
    <source>
        <dbReference type="Proteomes" id="UP000032414"/>
    </source>
</evidence>
<evidence type="ECO:0000313" key="6">
    <source>
        <dbReference type="Proteomes" id="UP000182998"/>
    </source>
</evidence>
<sequence>MHLLVTGAAGFIGFHLAKIRLEQGDSVIGIDNLNDYYEVNLKFARLEQLQAYPHFQFYQADINDLHTVNEIFSKHKPQRVVNLAAQAGVRYSLSNPHVYVESNVVGFTNIIEACRHHQVEHLVYASTSSVYGANGSQPYQEADNVNHPLTIYAATKKANELIAHAYSNLYQLPTTGLRFFTVYGPWGRPDMAFFSFTRDILAGKAIKIYNHGQMQRDFTYIDDIVAGISLAIDKVATVNSEWSALDPDAGSSYAPYRIYNIGCGNPINLLDYIEALEEAIGKKAVKEFLPMQAGDVLSTYASTQRLQDDLGYLPKIGFKEGIARFIKWYLDFYQ</sequence>
<dbReference type="PANTHER" id="PTHR43574">
    <property type="entry name" value="EPIMERASE-RELATED"/>
    <property type="match status" value="1"/>
</dbReference>
<dbReference type="AlphaFoldDB" id="A0A098GDM8"/>
<evidence type="ECO:0000313" key="3">
    <source>
        <dbReference type="EMBL" id="CEG60579.1"/>
    </source>
</evidence>
<dbReference type="EMBL" id="FMVN01000001">
    <property type="protein sequence ID" value="SCX82220.1"/>
    <property type="molecule type" value="Genomic_DNA"/>
</dbReference>
<name>A0A098GDM8_LEGMI</name>
<evidence type="ECO:0000259" key="2">
    <source>
        <dbReference type="Pfam" id="PF01370"/>
    </source>
</evidence>
<dbReference type="KEGG" id="tmc:LMI_1269"/>
<accession>A0A098GDM8</accession>
<gene>
    <name evidence="3" type="primary">capI</name>
    <name evidence="3" type="ORF">LMI_1269</name>
    <name evidence="4" type="ORF">SAMN02982997_00161</name>
</gene>
<dbReference type="PATRIC" id="fig|451.8.peg.1722"/>
<reference evidence="4 6" key="3">
    <citation type="submission" date="2016-10" db="EMBL/GenBank/DDBJ databases">
        <authorList>
            <person name="Varghese N."/>
            <person name="Submissions S."/>
        </authorList>
    </citation>
    <scope>NUCLEOTIDE SEQUENCE [LARGE SCALE GENOMIC DNA]</scope>
    <source>
        <strain evidence="4 6">ATCC 33218</strain>
    </source>
</reference>
<dbReference type="GO" id="GO:0016829">
    <property type="term" value="F:lyase activity"/>
    <property type="evidence" value="ECO:0007669"/>
    <property type="project" value="UniProtKB-KW"/>
</dbReference>
<keyword evidence="1" id="KW-0520">NAD</keyword>
<dbReference type="InterPro" id="IPR001509">
    <property type="entry name" value="Epimerase_deHydtase"/>
</dbReference>
<dbReference type="EC" id="4.-.-.-" evidence="3"/>
<dbReference type="RefSeq" id="WP_045098972.1">
    <property type="nucleotide sequence ID" value="NZ_CP020614.1"/>
</dbReference>
<proteinExistence type="predicted"/>